<feature type="transmembrane region" description="Helical" evidence="6">
    <location>
        <begin position="219"/>
        <end position="238"/>
    </location>
</feature>
<dbReference type="Pfam" id="PF02653">
    <property type="entry name" value="BPD_transp_2"/>
    <property type="match status" value="1"/>
</dbReference>
<evidence type="ECO:0000313" key="8">
    <source>
        <dbReference type="Proteomes" id="UP000016860"/>
    </source>
</evidence>
<dbReference type="PANTHER" id="PTHR43370:SF1">
    <property type="entry name" value="GUANOSINE ABC TRANSPORTER PERMEASE PROTEIN NUPQ"/>
    <property type="match status" value="1"/>
</dbReference>
<keyword evidence="2" id="KW-1003">Cell membrane</keyword>
<comment type="caution">
    <text evidence="7">The sequence shown here is derived from an EMBL/GenBank/DDBJ whole genome shotgun (WGS) entry which is preliminary data.</text>
</comment>
<dbReference type="RefSeq" id="WP_020816011.1">
    <property type="nucleotide sequence ID" value="NZ_ATAY01000063.1"/>
</dbReference>
<feature type="transmembrane region" description="Helical" evidence="6">
    <location>
        <begin position="61"/>
        <end position="82"/>
    </location>
</feature>
<feature type="transmembrane region" description="Helical" evidence="6">
    <location>
        <begin position="94"/>
        <end position="112"/>
    </location>
</feature>
<dbReference type="PANTHER" id="PTHR43370">
    <property type="entry name" value="SUGAR ABC TRANSPORTER INTEGRAL MEMBRANE PROTEIN-RELATED"/>
    <property type="match status" value="1"/>
</dbReference>
<proteinExistence type="predicted"/>
<organism evidence="7 8">
    <name type="scientific">Ruminiclostridium papyrosolvens C7</name>
    <dbReference type="NCBI Taxonomy" id="1330534"/>
    <lineage>
        <taxon>Bacteria</taxon>
        <taxon>Bacillati</taxon>
        <taxon>Bacillota</taxon>
        <taxon>Clostridia</taxon>
        <taxon>Eubacteriales</taxon>
        <taxon>Oscillospiraceae</taxon>
        <taxon>Ruminiclostridium</taxon>
    </lineage>
</organism>
<feature type="transmembrane region" description="Helical" evidence="6">
    <location>
        <begin position="245"/>
        <end position="264"/>
    </location>
</feature>
<evidence type="ECO:0000256" key="6">
    <source>
        <dbReference type="SAM" id="Phobius"/>
    </source>
</evidence>
<gene>
    <name evidence="7" type="ORF">L323_12670</name>
</gene>
<keyword evidence="3 6" id="KW-0812">Transmembrane</keyword>
<dbReference type="STRING" id="1330534.L323_12670"/>
<dbReference type="AlphaFoldDB" id="U4R0U5"/>
<feature type="transmembrane region" description="Helical" evidence="6">
    <location>
        <begin position="147"/>
        <end position="164"/>
    </location>
</feature>
<sequence>MLNSILLAISITLMYSTPLVFGSMGGVISERAGVINLGIEGMMTIGAFTGATVGYYTSNPWLGFLSAGLAGGMLALLHAVAAVSFKANQTVSGIAMNFLGLGLSLFLSRLFFQGATMTKPVTEKIPKIFGKINSREHPVLSLLNMDTTVIIAFILMLTIWFVLYRTKWGLRIRSVGEHPAAADSLGISVSTIRYLCVILSGVFSGFGGAAMTLAVVSLYSATAISGQGFIALAAVIFGKWTPQGAYGACLVFGLSQALVVLLGGDKVRIPSQILSMLPYITTIIVLVLFVGRSVMPKADGIPYEKGTR</sequence>
<name>U4R0U5_9FIRM</name>
<dbReference type="InterPro" id="IPR001851">
    <property type="entry name" value="ABC_transp_permease"/>
</dbReference>
<feature type="transmembrane region" description="Helical" evidence="6">
    <location>
        <begin position="276"/>
        <end position="295"/>
    </location>
</feature>
<keyword evidence="4 6" id="KW-1133">Transmembrane helix</keyword>
<dbReference type="EMBL" id="ATAY01000063">
    <property type="protein sequence ID" value="EPR10320.1"/>
    <property type="molecule type" value="Genomic_DNA"/>
</dbReference>
<dbReference type="GO" id="GO:0022857">
    <property type="term" value="F:transmembrane transporter activity"/>
    <property type="evidence" value="ECO:0007669"/>
    <property type="project" value="InterPro"/>
</dbReference>
<feature type="transmembrane region" description="Helical" evidence="6">
    <location>
        <begin position="34"/>
        <end position="55"/>
    </location>
</feature>
<dbReference type="GO" id="GO:0005886">
    <property type="term" value="C:plasma membrane"/>
    <property type="evidence" value="ECO:0007669"/>
    <property type="project" value="UniProtKB-SubCell"/>
</dbReference>
<reference evidence="7 8" key="1">
    <citation type="journal article" date="2013" name="Genome Announc.">
        <title>Draft Genome Sequence of the Cellulolytic Bacterium Clostridium papyrosolvens C7 (ATCC 700395).</title>
        <authorList>
            <person name="Zepeda V."/>
            <person name="Dassa B."/>
            <person name="Borovok I."/>
            <person name="Lamed R."/>
            <person name="Bayer E.A."/>
            <person name="Cate J.H."/>
        </authorList>
    </citation>
    <scope>NUCLEOTIDE SEQUENCE [LARGE SCALE GENOMIC DNA]</scope>
    <source>
        <strain evidence="7 8">C7</strain>
    </source>
</reference>
<dbReference type="PATRIC" id="fig|1330534.3.peg.2513"/>
<feature type="transmembrane region" description="Helical" evidence="6">
    <location>
        <begin position="194"/>
        <end position="213"/>
    </location>
</feature>
<protein>
    <submittedName>
        <fullName evidence="7">Branched-chain amino acid ABC transporter permease</fullName>
    </submittedName>
</protein>
<dbReference type="CDD" id="cd06580">
    <property type="entry name" value="TM_PBP1_transp_TpRbsC_like"/>
    <property type="match status" value="1"/>
</dbReference>
<evidence type="ECO:0000313" key="7">
    <source>
        <dbReference type="EMBL" id="EPR10320.1"/>
    </source>
</evidence>
<keyword evidence="5 6" id="KW-0472">Membrane</keyword>
<accession>U4R0U5</accession>
<evidence type="ECO:0000256" key="5">
    <source>
        <dbReference type="ARBA" id="ARBA00023136"/>
    </source>
</evidence>
<comment type="subcellular location">
    <subcellularLocation>
        <location evidence="1">Cell membrane</location>
        <topology evidence="1">Multi-pass membrane protein</topology>
    </subcellularLocation>
</comment>
<dbReference type="Proteomes" id="UP000016860">
    <property type="component" value="Unassembled WGS sequence"/>
</dbReference>
<evidence type="ECO:0000256" key="3">
    <source>
        <dbReference type="ARBA" id="ARBA00022692"/>
    </source>
</evidence>
<evidence type="ECO:0000256" key="1">
    <source>
        <dbReference type="ARBA" id="ARBA00004651"/>
    </source>
</evidence>
<dbReference type="OrthoDB" id="9792579at2"/>
<evidence type="ECO:0000256" key="2">
    <source>
        <dbReference type="ARBA" id="ARBA00022475"/>
    </source>
</evidence>
<evidence type="ECO:0000256" key="4">
    <source>
        <dbReference type="ARBA" id="ARBA00022989"/>
    </source>
</evidence>
<feature type="transmembrane region" description="Helical" evidence="6">
    <location>
        <begin position="6"/>
        <end position="27"/>
    </location>
</feature>